<dbReference type="AlphaFoldDB" id="A0A3E2B182"/>
<organism evidence="4 5">
    <name type="scientific">Evtepia gabavorous</name>
    <dbReference type="NCBI Taxonomy" id="2211183"/>
    <lineage>
        <taxon>Bacteria</taxon>
        <taxon>Bacillati</taxon>
        <taxon>Bacillota</taxon>
        <taxon>Clostridia</taxon>
        <taxon>Eubacteriales</taxon>
        <taxon>Evtepia</taxon>
    </lineage>
</organism>
<evidence type="ECO:0000313" key="4">
    <source>
        <dbReference type="EMBL" id="RFT05754.1"/>
    </source>
</evidence>
<keyword evidence="2" id="KW-0663">Pyridoxal phosphate</keyword>
<keyword evidence="4" id="KW-0808">Transferase</keyword>
<dbReference type="PANTHER" id="PTHR43277">
    <property type="entry name" value="ARGININE DECARBOXYLASE"/>
    <property type="match status" value="1"/>
</dbReference>
<dbReference type="InterPro" id="IPR036633">
    <property type="entry name" value="Prn/Lys/Arg_de-COase_C_sf"/>
</dbReference>
<evidence type="ECO:0000256" key="1">
    <source>
        <dbReference type="ARBA" id="ARBA00001933"/>
    </source>
</evidence>
<dbReference type="GO" id="GO:0008483">
    <property type="term" value="F:transaminase activity"/>
    <property type="evidence" value="ECO:0007669"/>
    <property type="project" value="UniProtKB-KW"/>
</dbReference>
<comment type="caution">
    <text evidence="4">The sequence shown here is derived from an EMBL/GenBank/DDBJ whole genome shotgun (WGS) entry which is preliminary data.</text>
</comment>
<dbReference type="SUPFAM" id="SSF53383">
    <property type="entry name" value="PLP-dependent transferases"/>
    <property type="match status" value="1"/>
</dbReference>
<dbReference type="InterPro" id="IPR015421">
    <property type="entry name" value="PyrdxlP-dep_Trfase_major"/>
</dbReference>
<gene>
    <name evidence="4" type="ORF">DV520_10985</name>
</gene>
<sequence length="487" mass="51849">MAEEAGRALWERLEAHHKAGYLSLHMPGHKENAALAPYLARLGAELDITELPEFDDLHDPSGVLAQGMDRAAKLWGSRKSYFQVNGSTGGLLAAIRAATRRGDQVLVARHCHKAVYHAIELCGLDPVFLLPPVEETFGLAGSLSPEQVAQALEDHPGVKLVVYPSPTYDGVVSDTAGICATAHAKGVPVLVDEAHGAHLGFHPAFPPGAMAQGADLAVASLHKMLPSLTQTALLHAGGKLVPLPQVARQTGIFQSSSPSYLLMASMDGCVRLLEEKGEALFAAWHRRLTEFDQGIQGLRHLRVLGHGREAGAHYPGIFALDPAKILISTQGTGLTGVALRDLLRREYRIEVEMALDHYVLAMTGLGTDDAMPARLAQALLAIDETCASSEETPSVLAVPGALPPRRCSLEEAAQAPGGLSFLYDAMGKVCGEYIWAYPPGIPLIAPGEEITPPLVETVEGLYRAGVRLIGTRGKPPFTTFALGDQDG</sequence>
<dbReference type="PANTHER" id="PTHR43277:SF4">
    <property type="entry name" value="ARGININE DECARBOXYLASE"/>
    <property type="match status" value="1"/>
</dbReference>
<dbReference type="SUPFAM" id="SSF55904">
    <property type="entry name" value="Ornithine decarboxylase C-terminal domain"/>
    <property type="match status" value="1"/>
</dbReference>
<reference evidence="4 5" key="1">
    <citation type="submission" date="2018-07" db="EMBL/GenBank/DDBJ databases">
        <title>GABA Modulating Bacteria of the Human Gut Microbiota.</title>
        <authorList>
            <person name="Strandwitz P."/>
            <person name="Kim K.H."/>
            <person name="Terekhova D."/>
            <person name="Liu J.K."/>
            <person name="Sharma A."/>
            <person name="Levering J."/>
            <person name="Mcdonald D."/>
            <person name="Dietrich D."/>
            <person name="Ramadhar T.R."/>
            <person name="Lekbua A."/>
            <person name="Mroue N."/>
            <person name="Liston C."/>
            <person name="Stewart E.J."/>
            <person name="Dubin M.J."/>
            <person name="Zengler K."/>
            <person name="Knight R."/>
            <person name="Gilbert J.A."/>
            <person name="Clardy J."/>
            <person name="Lewis K."/>
        </authorList>
    </citation>
    <scope>NUCLEOTIDE SEQUENCE [LARGE SCALE GENOMIC DNA]</scope>
    <source>
        <strain evidence="4 5">KLE1738</strain>
    </source>
</reference>
<comment type="cofactor">
    <cofactor evidence="1">
        <name>pyridoxal 5'-phosphate</name>
        <dbReference type="ChEBI" id="CHEBI:597326"/>
    </cofactor>
</comment>
<dbReference type="Proteomes" id="UP000260649">
    <property type="component" value="Unassembled WGS sequence"/>
</dbReference>
<dbReference type="Gene3D" id="3.90.105.10">
    <property type="entry name" value="Molybdopterin biosynthesis moea protein, domain 2"/>
    <property type="match status" value="1"/>
</dbReference>
<dbReference type="RefSeq" id="WP_117142838.1">
    <property type="nucleotide sequence ID" value="NZ_CAKXKJ010000018.1"/>
</dbReference>
<dbReference type="Pfam" id="PF01276">
    <property type="entry name" value="OKR_DC_1"/>
    <property type="match status" value="1"/>
</dbReference>
<dbReference type="InterPro" id="IPR052357">
    <property type="entry name" value="Orn_Lys_Arg_decarboxylase-I"/>
</dbReference>
<dbReference type="GeneID" id="97996259"/>
<dbReference type="OrthoDB" id="9815233at2"/>
<feature type="domain" description="Orn/Lys/Arg decarboxylases family 1 pyridoxal-P attachment site" evidence="3">
    <location>
        <begin position="9"/>
        <end position="302"/>
    </location>
</feature>
<dbReference type="Gene3D" id="3.40.640.10">
    <property type="entry name" value="Type I PLP-dependent aspartate aminotransferase-like (Major domain)"/>
    <property type="match status" value="1"/>
</dbReference>
<dbReference type="InterPro" id="IPR000310">
    <property type="entry name" value="Orn/Lys/Arg_deCO2ase_major_dom"/>
</dbReference>
<dbReference type="EMBL" id="QQRQ01000030">
    <property type="protein sequence ID" value="RFT05754.1"/>
    <property type="molecule type" value="Genomic_DNA"/>
</dbReference>
<evidence type="ECO:0000259" key="3">
    <source>
        <dbReference type="Pfam" id="PF01276"/>
    </source>
</evidence>
<proteinExistence type="predicted"/>
<dbReference type="InterPro" id="IPR015424">
    <property type="entry name" value="PyrdxlP-dep_Trfase"/>
</dbReference>
<protein>
    <submittedName>
        <fullName evidence="4">Aminotransferase class I/II-fold pyridoxal phosphate-dependent enzyme</fullName>
    </submittedName>
</protein>
<evidence type="ECO:0000256" key="2">
    <source>
        <dbReference type="ARBA" id="ARBA00022898"/>
    </source>
</evidence>
<evidence type="ECO:0000313" key="5">
    <source>
        <dbReference type="Proteomes" id="UP000260649"/>
    </source>
</evidence>
<keyword evidence="5" id="KW-1185">Reference proteome</keyword>
<name>A0A3E2B182_9FIRM</name>
<keyword evidence="4" id="KW-0032">Aminotransferase</keyword>
<accession>A0A3E2B182</accession>